<dbReference type="InterPro" id="IPR015865">
    <property type="entry name" value="Riboflavin_kinase_bac/euk"/>
</dbReference>
<dbReference type="Proteomes" id="UP000230154">
    <property type="component" value="Unassembled WGS sequence"/>
</dbReference>
<comment type="caution">
    <text evidence="9">The sequence shown here is derived from an EMBL/GenBank/DDBJ whole genome shotgun (WGS) entry which is preliminary data.</text>
</comment>
<organism evidence="9 10">
    <name type="scientific">Candidatus Magasanikbacteria bacterium CG10_big_fil_rev_8_21_14_0_10_47_10</name>
    <dbReference type="NCBI Taxonomy" id="1974652"/>
    <lineage>
        <taxon>Bacteria</taxon>
        <taxon>Candidatus Magasanikiibacteriota</taxon>
    </lineage>
</organism>
<comment type="catalytic activity">
    <reaction evidence="7">
        <text>riboflavin + ATP = FMN + ADP + H(+)</text>
        <dbReference type="Rhea" id="RHEA:14357"/>
        <dbReference type="ChEBI" id="CHEBI:15378"/>
        <dbReference type="ChEBI" id="CHEBI:30616"/>
        <dbReference type="ChEBI" id="CHEBI:57986"/>
        <dbReference type="ChEBI" id="CHEBI:58210"/>
        <dbReference type="ChEBI" id="CHEBI:456216"/>
        <dbReference type="EC" id="2.7.1.26"/>
    </reaction>
</comment>
<dbReference type="Pfam" id="PF01687">
    <property type="entry name" value="Flavokinase"/>
    <property type="match status" value="1"/>
</dbReference>
<gene>
    <name evidence="9" type="ORF">COU35_01070</name>
</gene>
<keyword evidence="6" id="KW-0067">ATP-binding</keyword>
<accession>A0A2H0TRE1</accession>
<protein>
    <recommendedName>
        <fullName evidence="1">riboflavin kinase</fullName>
        <ecNumber evidence="1">2.7.1.26</ecNumber>
    </recommendedName>
</protein>
<dbReference type="GO" id="GO:0009398">
    <property type="term" value="P:FMN biosynthetic process"/>
    <property type="evidence" value="ECO:0007669"/>
    <property type="project" value="TreeGrafter"/>
</dbReference>
<dbReference type="GO" id="GO:0005524">
    <property type="term" value="F:ATP binding"/>
    <property type="evidence" value="ECO:0007669"/>
    <property type="project" value="UniProtKB-KW"/>
</dbReference>
<evidence type="ECO:0000256" key="5">
    <source>
        <dbReference type="ARBA" id="ARBA00022741"/>
    </source>
</evidence>
<dbReference type="Gene3D" id="2.40.30.30">
    <property type="entry name" value="Riboflavin kinase-like"/>
    <property type="match status" value="1"/>
</dbReference>
<keyword evidence="4" id="KW-0808">Transferase</keyword>
<dbReference type="PANTHER" id="PTHR22749">
    <property type="entry name" value="RIBOFLAVIN KINASE/FMN ADENYLYLTRANSFERASE"/>
    <property type="match status" value="1"/>
</dbReference>
<dbReference type="PANTHER" id="PTHR22749:SF6">
    <property type="entry name" value="RIBOFLAVIN KINASE"/>
    <property type="match status" value="1"/>
</dbReference>
<dbReference type="AlphaFoldDB" id="A0A2H0TRE1"/>
<evidence type="ECO:0000313" key="10">
    <source>
        <dbReference type="Proteomes" id="UP000230154"/>
    </source>
</evidence>
<keyword evidence="5" id="KW-0547">Nucleotide-binding</keyword>
<dbReference type="EC" id="2.7.1.26" evidence="1"/>
<name>A0A2H0TRE1_9BACT</name>
<dbReference type="GO" id="GO:0009231">
    <property type="term" value="P:riboflavin biosynthetic process"/>
    <property type="evidence" value="ECO:0007669"/>
    <property type="project" value="InterPro"/>
</dbReference>
<dbReference type="InterPro" id="IPR023465">
    <property type="entry name" value="Riboflavin_kinase_dom_sf"/>
</dbReference>
<reference evidence="10" key="1">
    <citation type="submission" date="2017-09" db="EMBL/GenBank/DDBJ databases">
        <title>Depth-based differentiation of microbial function through sediment-hosted aquifers and enrichment of novel symbionts in the deep terrestrial subsurface.</title>
        <authorList>
            <person name="Probst A.J."/>
            <person name="Ladd B."/>
            <person name="Jarett J.K."/>
            <person name="Geller-Mcgrath D.E."/>
            <person name="Sieber C.M.K."/>
            <person name="Emerson J.B."/>
            <person name="Anantharaman K."/>
            <person name="Thomas B.C."/>
            <person name="Malmstrom R."/>
            <person name="Stieglmeier M."/>
            <person name="Klingl A."/>
            <person name="Woyke T."/>
            <person name="Ryan C.M."/>
            <person name="Banfield J.F."/>
        </authorList>
    </citation>
    <scope>NUCLEOTIDE SEQUENCE [LARGE SCALE GENOMIC DNA]</scope>
</reference>
<dbReference type="SUPFAM" id="SSF82114">
    <property type="entry name" value="Riboflavin kinase-like"/>
    <property type="match status" value="1"/>
</dbReference>
<evidence type="ECO:0000256" key="2">
    <source>
        <dbReference type="ARBA" id="ARBA00022630"/>
    </source>
</evidence>
<keyword evidence="2" id="KW-0285">Flavoprotein</keyword>
<dbReference type="EMBL" id="PFCB01000009">
    <property type="protein sequence ID" value="PIR74743.1"/>
    <property type="molecule type" value="Genomic_DNA"/>
</dbReference>
<keyword evidence="3" id="KW-0288">FMN</keyword>
<evidence type="ECO:0000259" key="8">
    <source>
        <dbReference type="SMART" id="SM00904"/>
    </source>
</evidence>
<sequence>MLHRMLQQQMKIEGSVMHGDGYGSTIGYPTANLDVDFTQVSIAPGIYAGRAFWDGHEQDAALIIDADRGRVEAHILDFEGDLYGRHLRVEPLQKIRDYQQFSSEADLIAQIGQDIAAIRHFLGYYVHRDH</sequence>
<feature type="domain" description="Riboflavin kinase" evidence="8">
    <location>
        <begin position="5"/>
        <end position="123"/>
    </location>
</feature>
<evidence type="ECO:0000256" key="4">
    <source>
        <dbReference type="ARBA" id="ARBA00022679"/>
    </source>
</evidence>
<evidence type="ECO:0000256" key="3">
    <source>
        <dbReference type="ARBA" id="ARBA00022643"/>
    </source>
</evidence>
<dbReference type="InterPro" id="IPR023468">
    <property type="entry name" value="Riboflavin_kinase"/>
</dbReference>
<dbReference type="SMART" id="SM00904">
    <property type="entry name" value="Flavokinase"/>
    <property type="match status" value="1"/>
</dbReference>
<evidence type="ECO:0000313" key="9">
    <source>
        <dbReference type="EMBL" id="PIR74743.1"/>
    </source>
</evidence>
<proteinExistence type="predicted"/>
<evidence type="ECO:0000256" key="1">
    <source>
        <dbReference type="ARBA" id="ARBA00012105"/>
    </source>
</evidence>
<evidence type="ECO:0000256" key="7">
    <source>
        <dbReference type="ARBA" id="ARBA00047880"/>
    </source>
</evidence>
<dbReference type="GO" id="GO:0008531">
    <property type="term" value="F:riboflavin kinase activity"/>
    <property type="evidence" value="ECO:0007669"/>
    <property type="project" value="UniProtKB-EC"/>
</dbReference>
<evidence type="ECO:0000256" key="6">
    <source>
        <dbReference type="ARBA" id="ARBA00022840"/>
    </source>
</evidence>